<name>A0A0M0HQ34_VIBNE</name>
<evidence type="ECO:0000313" key="3">
    <source>
        <dbReference type="Proteomes" id="UP000037515"/>
    </source>
</evidence>
<dbReference type="Proteomes" id="UP000037515">
    <property type="component" value="Unassembled WGS sequence"/>
</dbReference>
<keyword evidence="1" id="KW-0812">Transmembrane</keyword>
<dbReference type="PATRIC" id="fig|693.5.peg.2125"/>
<sequence length="91" mass="10340">MLFWVFAYIFSLVLMNLHSVSFFQKMKNKVTSRDKGLFCFTLCLYLFSLASLSMKVTSIFNISDAAQVYLIASGGIPLFIVIWLAVPIDDE</sequence>
<organism evidence="2 3">
    <name type="scientific">Vibrio nereis</name>
    <dbReference type="NCBI Taxonomy" id="693"/>
    <lineage>
        <taxon>Bacteria</taxon>
        <taxon>Pseudomonadati</taxon>
        <taxon>Pseudomonadota</taxon>
        <taxon>Gammaproteobacteria</taxon>
        <taxon>Vibrionales</taxon>
        <taxon>Vibrionaceae</taxon>
        <taxon>Vibrio</taxon>
    </lineage>
</organism>
<comment type="caution">
    <text evidence="2">The sequence shown here is derived from an EMBL/GenBank/DDBJ whole genome shotgun (WGS) entry which is preliminary data.</text>
</comment>
<gene>
    <name evidence="2" type="ORF">AKJ17_10385</name>
</gene>
<dbReference type="AlphaFoldDB" id="A0A0M0HQ34"/>
<evidence type="ECO:0000313" key="2">
    <source>
        <dbReference type="EMBL" id="KOO03738.1"/>
    </source>
</evidence>
<proteinExistence type="predicted"/>
<accession>A0A0M0HQ34</accession>
<feature type="transmembrane region" description="Helical" evidence="1">
    <location>
        <begin position="66"/>
        <end position="86"/>
    </location>
</feature>
<reference evidence="3" key="1">
    <citation type="submission" date="2015-08" db="EMBL/GenBank/DDBJ databases">
        <title>Vibrio galatheae sp. nov., a novel member of the Vibrionaceae family isolated from the Solomon Islands.</title>
        <authorList>
            <person name="Giubergia S."/>
            <person name="Machado H."/>
            <person name="Mateiu R.V."/>
            <person name="Gram L."/>
        </authorList>
    </citation>
    <scope>NUCLEOTIDE SEQUENCE [LARGE SCALE GENOMIC DNA]</scope>
    <source>
        <strain evidence="3">DSM 19584</strain>
    </source>
</reference>
<evidence type="ECO:0000256" key="1">
    <source>
        <dbReference type="SAM" id="Phobius"/>
    </source>
</evidence>
<keyword evidence="1" id="KW-0472">Membrane</keyword>
<feature type="transmembrane region" description="Helical" evidence="1">
    <location>
        <begin position="36"/>
        <end position="54"/>
    </location>
</feature>
<protein>
    <submittedName>
        <fullName evidence="2">Uncharacterized protein</fullName>
    </submittedName>
</protein>
<dbReference type="EMBL" id="LHPJ01000007">
    <property type="protein sequence ID" value="KOO03738.1"/>
    <property type="molecule type" value="Genomic_DNA"/>
</dbReference>
<feature type="transmembrane region" description="Helical" evidence="1">
    <location>
        <begin position="6"/>
        <end position="24"/>
    </location>
</feature>
<keyword evidence="3" id="KW-1185">Reference proteome</keyword>
<keyword evidence="1" id="KW-1133">Transmembrane helix</keyword>